<keyword evidence="8" id="KW-0170">Cobalt</keyword>
<evidence type="ECO:0000256" key="8">
    <source>
        <dbReference type="ARBA" id="ARBA00023285"/>
    </source>
</evidence>
<keyword evidence="21" id="KW-1185">Reference proteome</keyword>
<dbReference type="EC" id="3.4.13.18" evidence="10"/>
<comment type="similarity">
    <text evidence="12">Belongs to the peptidase M20C family.</text>
</comment>
<dbReference type="AlphaFoldDB" id="A0A1B8TXE5"/>
<dbReference type="EMBL" id="LSFM01000022">
    <property type="protein sequence ID" value="OBY64179.1"/>
    <property type="molecule type" value="Genomic_DNA"/>
</dbReference>
<evidence type="ECO:0000256" key="18">
    <source>
        <dbReference type="SAM" id="Coils"/>
    </source>
</evidence>
<dbReference type="NCBIfam" id="TIGR01893">
    <property type="entry name" value="aa-his-dipept"/>
    <property type="match status" value="1"/>
</dbReference>
<dbReference type="FunFam" id="3.40.630.10:FF:000018">
    <property type="entry name" value="Aminoacyl-histidine dipeptidase PepD"/>
    <property type="match status" value="1"/>
</dbReference>
<proteinExistence type="inferred from homology"/>
<dbReference type="Pfam" id="PF01546">
    <property type="entry name" value="Peptidase_M20"/>
    <property type="match status" value="1"/>
</dbReference>
<evidence type="ECO:0000256" key="5">
    <source>
        <dbReference type="ARBA" id="ARBA00022801"/>
    </source>
</evidence>
<dbReference type="GO" id="GO:0005829">
    <property type="term" value="C:cytosol"/>
    <property type="evidence" value="ECO:0007669"/>
    <property type="project" value="TreeGrafter"/>
</dbReference>
<evidence type="ECO:0000256" key="10">
    <source>
        <dbReference type="ARBA" id="ARBA00038976"/>
    </source>
</evidence>
<comment type="cofactor">
    <cofactor evidence="1">
        <name>Co(2+)</name>
        <dbReference type="ChEBI" id="CHEBI:48828"/>
    </cofactor>
</comment>
<evidence type="ECO:0000256" key="15">
    <source>
        <dbReference type="ARBA" id="ARBA00076004"/>
    </source>
</evidence>
<dbReference type="CDD" id="cd03890">
    <property type="entry name" value="M20_pepD"/>
    <property type="match status" value="1"/>
</dbReference>
<dbReference type="GO" id="GO:0006508">
    <property type="term" value="P:proteolysis"/>
    <property type="evidence" value="ECO:0007669"/>
    <property type="project" value="UniProtKB-KW"/>
</dbReference>
<evidence type="ECO:0000256" key="3">
    <source>
        <dbReference type="ARBA" id="ARBA00022670"/>
    </source>
</evidence>
<evidence type="ECO:0000256" key="13">
    <source>
        <dbReference type="ARBA" id="ARBA00071271"/>
    </source>
</evidence>
<dbReference type="InterPro" id="IPR002933">
    <property type="entry name" value="Peptidase_M20"/>
</dbReference>
<dbReference type="OrthoDB" id="9773892at2"/>
<feature type="coiled-coil region" evidence="18">
    <location>
        <begin position="278"/>
        <end position="305"/>
    </location>
</feature>
<reference evidence="21" key="1">
    <citation type="submission" date="2016-02" db="EMBL/GenBank/DDBJ databases">
        <authorList>
            <person name="Shin S.-K."/>
            <person name="Yi H."/>
            <person name="Kim E."/>
        </authorList>
    </citation>
    <scope>NUCLEOTIDE SEQUENCE [LARGE SCALE GENOMIC DNA]</scope>
    <source>
        <strain evidence="21">LPB0003</strain>
    </source>
</reference>
<evidence type="ECO:0000256" key="1">
    <source>
        <dbReference type="ARBA" id="ARBA00001941"/>
    </source>
</evidence>
<comment type="catalytic activity">
    <reaction evidence="9">
        <text>Hydrolysis of dipeptides, preferentially hydrophobic dipeptides including prolyl amino acids.</text>
        <dbReference type="EC" id="3.4.13.18"/>
    </reaction>
</comment>
<organism evidence="20 21">
    <name type="scientific">Polaribacter vadi</name>
    <dbReference type="NCBI Taxonomy" id="1774273"/>
    <lineage>
        <taxon>Bacteria</taxon>
        <taxon>Pseudomonadati</taxon>
        <taxon>Bacteroidota</taxon>
        <taxon>Flavobacteriia</taxon>
        <taxon>Flavobacteriales</taxon>
        <taxon>Flavobacteriaceae</taxon>
    </lineage>
</organism>
<evidence type="ECO:0000259" key="19">
    <source>
        <dbReference type="Pfam" id="PF07687"/>
    </source>
</evidence>
<keyword evidence="3" id="KW-0645">Protease</keyword>
<evidence type="ECO:0000256" key="6">
    <source>
        <dbReference type="ARBA" id="ARBA00022833"/>
    </source>
</evidence>
<dbReference type="Gene3D" id="3.40.630.10">
    <property type="entry name" value="Zn peptidases"/>
    <property type="match status" value="2"/>
</dbReference>
<evidence type="ECO:0000256" key="7">
    <source>
        <dbReference type="ARBA" id="ARBA00023049"/>
    </source>
</evidence>
<evidence type="ECO:0000256" key="11">
    <source>
        <dbReference type="ARBA" id="ARBA00044252"/>
    </source>
</evidence>
<keyword evidence="7" id="KW-0482">Metalloprotease</keyword>
<keyword evidence="4" id="KW-0479">Metal-binding</keyword>
<dbReference type="RefSeq" id="WP_065318929.1">
    <property type="nucleotide sequence ID" value="NZ_CP017477.1"/>
</dbReference>
<protein>
    <recommendedName>
        <fullName evidence="13">Cytosol non-specific dipeptidase</fullName>
        <ecNumber evidence="10">3.4.13.18</ecNumber>
    </recommendedName>
    <alternativeName>
        <fullName evidence="16">Aminoacyl-histidine dipeptidase</fullName>
    </alternativeName>
    <alternativeName>
        <fullName evidence="15">Beta-alanyl-histidine dipeptidase</fullName>
    </alternativeName>
    <alternativeName>
        <fullName evidence="14">Carnosinase</fullName>
    </alternativeName>
    <alternativeName>
        <fullName evidence="11">Peptidase D</fullName>
    </alternativeName>
    <alternativeName>
        <fullName evidence="17">Xaa-His dipeptidase</fullName>
    </alternativeName>
</protein>
<comment type="caution">
    <text evidence="20">The sequence shown here is derived from an EMBL/GenBank/DDBJ whole genome shotgun (WGS) entry which is preliminary data.</text>
</comment>
<evidence type="ECO:0000256" key="16">
    <source>
        <dbReference type="ARBA" id="ARBA00077688"/>
    </source>
</evidence>
<keyword evidence="5" id="KW-0378">Hydrolase</keyword>
<sequence length="487" mass="53363">MSQDIRNKEPKAVWNHFADLNGVPRPSKKEERVIQFMVDFGKKLNLETFVDNVGNVIIKKPASSGMENRKTIVMQGHLDMVHQKNADTDFDFDKEGIKMFVDGDWLKAEGTTLGADNGLGVAAIMAVLSSKEITHPEIEALFTIDEETGMTGAMGLEGGVLKGEILLNLDTEEDDEIGIGCAGGVDVTATKNYKEENTPENTTAFSITVKGLNGGHSGMDIIKGLGNANKIMNRILYDGFEKFGLRIAEINGGSLRNAIPRESFATIVIDTVSKENFLSEIEILINNIKNEFSTLESNLAIEIQEVESPKVIMELGVQESFIKAIYAAHNGVYRMSPDVVGLVETSNNIARIIVKDGGIKVGCLTRSSSETNKWDLANSLRSCFELAGLDVDFSGEYPGWLPNLNSEILVVLEGLYKELFNENPNVAACHAGLECGILGQNYPEMDMISFGPNIRGAHSPDERAQISSTQKFWKLLLEVLKNIPQKA</sequence>
<evidence type="ECO:0000256" key="12">
    <source>
        <dbReference type="ARBA" id="ARBA00061423"/>
    </source>
</evidence>
<dbReference type="InterPro" id="IPR011650">
    <property type="entry name" value="Peptidase_M20_dimer"/>
</dbReference>
<evidence type="ECO:0000256" key="2">
    <source>
        <dbReference type="ARBA" id="ARBA00001947"/>
    </source>
</evidence>
<dbReference type="FunFam" id="3.40.630.10:FF:000015">
    <property type="entry name" value="Aminoacyl-histidine dipeptidase PepD"/>
    <property type="match status" value="1"/>
</dbReference>
<evidence type="ECO:0000256" key="17">
    <source>
        <dbReference type="ARBA" id="ARBA00078074"/>
    </source>
</evidence>
<dbReference type="PIRSF" id="PIRSF016599">
    <property type="entry name" value="Xaa-His_dipept"/>
    <property type="match status" value="1"/>
</dbReference>
<dbReference type="PRINTS" id="PR00934">
    <property type="entry name" value="XHISDIPTASE"/>
</dbReference>
<dbReference type="InterPro" id="IPR001160">
    <property type="entry name" value="Peptidase_M20C"/>
</dbReference>
<evidence type="ECO:0000313" key="20">
    <source>
        <dbReference type="EMBL" id="OBY64179.1"/>
    </source>
</evidence>
<dbReference type="GO" id="GO:0070573">
    <property type="term" value="F:metallodipeptidase activity"/>
    <property type="evidence" value="ECO:0007669"/>
    <property type="project" value="TreeGrafter"/>
</dbReference>
<evidence type="ECO:0000256" key="14">
    <source>
        <dbReference type="ARBA" id="ARBA00075285"/>
    </source>
</evidence>
<dbReference type="GO" id="GO:0046872">
    <property type="term" value="F:metal ion binding"/>
    <property type="evidence" value="ECO:0007669"/>
    <property type="project" value="UniProtKB-KW"/>
</dbReference>
<dbReference type="PANTHER" id="PTHR43501:SF1">
    <property type="entry name" value="CYTOSOL NON-SPECIFIC DIPEPTIDASE"/>
    <property type="match status" value="1"/>
</dbReference>
<feature type="domain" description="Peptidase M20 dimerisation" evidence="19">
    <location>
        <begin position="208"/>
        <end position="291"/>
    </location>
</feature>
<gene>
    <name evidence="20" type="ORF">LPB3_07195</name>
</gene>
<accession>A0A1B8TXE5</accession>
<name>A0A1B8TXE5_9FLAO</name>
<evidence type="ECO:0000256" key="9">
    <source>
        <dbReference type="ARBA" id="ARBA00036421"/>
    </source>
</evidence>
<dbReference type="PANTHER" id="PTHR43501">
    <property type="entry name" value="CYTOSOL NON-SPECIFIC DIPEPTIDASE"/>
    <property type="match status" value="1"/>
</dbReference>
<keyword evidence="6" id="KW-0862">Zinc</keyword>
<dbReference type="Pfam" id="PF07687">
    <property type="entry name" value="M20_dimer"/>
    <property type="match status" value="1"/>
</dbReference>
<dbReference type="Proteomes" id="UP000092584">
    <property type="component" value="Unassembled WGS sequence"/>
</dbReference>
<dbReference type="SUPFAM" id="SSF53187">
    <property type="entry name" value="Zn-dependent exopeptidases"/>
    <property type="match status" value="1"/>
</dbReference>
<dbReference type="KEGG" id="pob:LPB03_05300"/>
<dbReference type="STRING" id="1774273.LPB03_05300"/>
<evidence type="ECO:0000256" key="4">
    <source>
        <dbReference type="ARBA" id="ARBA00022723"/>
    </source>
</evidence>
<keyword evidence="18" id="KW-0175">Coiled coil</keyword>
<evidence type="ECO:0000313" key="21">
    <source>
        <dbReference type="Proteomes" id="UP000092584"/>
    </source>
</evidence>
<comment type="cofactor">
    <cofactor evidence="2">
        <name>Zn(2+)</name>
        <dbReference type="ChEBI" id="CHEBI:29105"/>
    </cofactor>
</comment>